<dbReference type="PROSITE" id="PS50076">
    <property type="entry name" value="DNAJ_2"/>
    <property type="match status" value="1"/>
</dbReference>
<feature type="compositionally biased region" description="Low complexity" evidence="2">
    <location>
        <begin position="144"/>
        <end position="157"/>
    </location>
</feature>
<dbReference type="PRINTS" id="PR00625">
    <property type="entry name" value="JDOMAIN"/>
</dbReference>
<name>A0A2T9Y4M2_9FUNG</name>
<organism evidence="6 7">
    <name type="scientific">Furculomyces boomerangus</name>
    <dbReference type="NCBI Taxonomy" id="61424"/>
    <lineage>
        <taxon>Eukaryota</taxon>
        <taxon>Fungi</taxon>
        <taxon>Fungi incertae sedis</taxon>
        <taxon>Zoopagomycota</taxon>
        <taxon>Kickxellomycotina</taxon>
        <taxon>Harpellomycetes</taxon>
        <taxon>Harpellales</taxon>
        <taxon>Harpellaceae</taxon>
        <taxon>Furculomyces</taxon>
    </lineage>
</organism>
<feature type="transmembrane region" description="Helical" evidence="3">
    <location>
        <begin position="177"/>
        <end position="201"/>
    </location>
</feature>
<dbReference type="PANTHER" id="PTHR44145">
    <property type="entry name" value="DNAJ HOMOLOG SUBFAMILY A MEMBER 3, MITOCHONDRIAL"/>
    <property type="match status" value="1"/>
</dbReference>
<evidence type="ECO:0000256" key="1">
    <source>
        <dbReference type="ARBA" id="ARBA00023186"/>
    </source>
</evidence>
<keyword evidence="1" id="KW-0143">Chaperone</keyword>
<dbReference type="OrthoDB" id="445556at2759"/>
<keyword evidence="3" id="KW-0812">Transmembrane</keyword>
<dbReference type="Pfam" id="PF00226">
    <property type="entry name" value="DnaJ"/>
    <property type="match status" value="1"/>
</dbReference>
<gene>
    <name evidence="6" type="ORF">BB559_006119</name>
    <name evidence="5" type="ORF">BB559_006398</name>
</gene>
<dbReference type="STRING" id="61424.A0A2T9Y4M2"/>
<dbReference type="InterPro" id="IPR036869">
    <property type="entry name" value="J_dom_sf"/>
</dbReference>
<dbReference type="SMART" id="SM00271">
    <property type="entry name" value="DnaJ"/>
    <property type="match status" value="1"/>
</dbReference>
<dbReference type="InterPro" id="IPR001623">
    <property type="entry name" value="DnaJ_domain"/>
</dbReference>
<dbReference type="CDD" id="cd06257">
    <property type="entry name" value="DnaJ"/>
    <property type="match status" value="1"/>
</dbReference>
<keyword evidence="7" id="KW-1185">Reference proteome</keyword>
<feature type="region of interest" description="Disordered" evidence="2">
    <location>
        <begin position="140"/>
        <end position="163"/>
    </location>
</feature>
<dbReference type="EMBL" id="MBFT01000769">
    <property type="protein sequence ID" value="PVU87292.1"/>
    <property type="molecule type" value="Genomic_DNA"/>
</dbReference>
<dbReference type="EMBL" id="MBFT01000842">
    <property type="protein sequence ID" value="PVU86810.1"/>
    <property type="molecule type" value="Genomic_DNA"/>
</dbReference>
<evidence type="ECO:0000259" key="4">
    <source>
        <dbReference type="PROSITE" id="PS50076"/>
    </source>
</evidence>
<evidence type="ECO:0000256" key="2">
    <source>
        <dbReference type="SAM" id="MobiDB-lite"/>
    </source>
</evidence>
<dbReference type="PANTHER" id="PTHR44145:SF3">
    <property type="entry name" value="DNAJ HOMOLOG SUBFAMILY A MEMBER 3, MITOCHONDRIAL"/>
    <property type="match status" value="1"/>
</dbReference>
<evidence type="ECO:0000313" key="7">
    <source>
        <dbReference type="Proteomes" id="UP000245699"/>
    </source>
</evidence>
<dbReference type="InterPro" id="IPR051938">
    <property type="entry name" value="Apopto_cytoskel_mod"/>
</dbReference>
<protein>
    <recommendedName>
        <fullName evidence="4">J domain-containing protein</fullName>
    </recommendedName>
</protein>
<sequence>MGPNHYEILKLSPSSTKKEIKAQYYKLSLQYHPDTLKKNNQVEKRKDVHAKFVEISEAYKILSNETSRREYDRKMGVMNVRFVYAGNQRMQGMRWNKDENSQNRVYNTTSRPAGNGFRPDMKFSNGFYYTQQEPEMFKTPYKRTSSNETSSKTNTSKQYGKEEQEILNKKSDMEEVLGFYGSVFGSFVCVGIVGSIGLGLANLF</sequence>
<keyword evidence="3" id="KW-0472">Membrane</keyword>
<dbReference type="SUPFAM" id="SSF46565">
    <property type="entry name" value="Chaperone J-domain"/>
    <property type="match status" value="1"/>
</dbReference>
<accession>A0A2T9Y4M2</accession>
<evidence type="ECO:0000313" key="6">
    <source>
        <dbReference type="EMBL" id="PVU87292.1"/>
    </source>
</evidence>
<dbReference type="Proteomes" id="UP000245699">
    <property type="component" value="Unassembled WGS sequence"/>
</dbReference>
<reference evidence="6 7" key="1">
    <citation type="journal article" date="2018" name="MBio">
        <title>Comparative Genomics Reveals the Core Gene Toolbox for the Fungus-Insect Symbiosis.</title>
        <authorList>
            <person name="Wang Y."/>
            <person name="Stata M."/>
            <person name="Wang W."/>
            <person name="Stajich J.E."/>
            <person name="White M.M."/>
            <person name="Moncalvo J.M."/>
        </authorList>
    </citation>
    <scope>NUCLEOTIDE SEQUENCE [LARGE SCALE GENOMIC DNA]</scope>
    <source>
        <strain evidence="6 7">AUS-77-4</strain>
    </source>
</reference>
<comment type="caution">
    <text evidence="6">The sequence shown here is derived from an EMBL/GenBank/DDBJ whole genome shotgun (WGS) entry which is preliminary data.</text>
</comment>
<dbReference type="AlphaFoldDB" id="A0A2T9Y4M2"/>
<dbReference type="Gene3D" id="1.10.287.110">
    <property type="entry name" value="DnaJ domain"/>
    <property type="match status" value="1"/>
</dbReference>
<evidence type="ECO:0000256" key="3">
    <source>
        <dbReference type="SAM" id="Phobius"/>
    </source>
</evidence>
<proteinExistence type="predicted"/>
<evidence type="ECO:0000313" key="5">
    <source>
        <dbReference type="EMBL" id="PVU86810.1"/>
    </source>
</evidence>
<feature type="domain" description="J" evidence="4">
    <location>
        <begin position="4"/>
        <end position="75"/>
    </location>
</feature>
<keyword evidence="3" id="KW-1133">Transmembrane helix</keyword>